<accession>A0A9P0D1X5</accession>
<dbReference type="OrthoDB" id="6773729at2759"/>
<dbReference type="AlphaFoldDB" id="A0A9P0D1X5"/>
<name>A0A9P0D1X5_9CUCU</name>
<evidence type="ECO:0000313" key="2">
    <source>
        <dbReference type="EMBL" id="CAH1108797.1"/>
    </source>
</evidence>
<feature type="chain" id="PRO_5040246967" evidence="1">
    <location>
        <begin position="22"/>
        <end position="125"/>
    </location>
</feature>
<keyword evidence="3" id="KW-1185">Reference proteome</keyword>
<gene>
    <name evidence="2" type="ORF">PSYICH_LOCUS8831</name>
</gene>
<protein>
    <submittedName>
        <fullName evidence="2">Uncharacterized protein</fullName>
    </submittedName>
</protein>
<dbReference type="Proteomes" id="UP001153636">
    <property type="component" value="Chromosome 3"/>
</dbReference>
<evidence type="ECO:0000256" key="1">
    <source>
        <dbReference type="SAM" id="SignalP"/>
    </source>
</evidence>
<reference evidence="2" key="1">
    <citation type="submission" date="2022-01" db="EMBL/GenBank/DDBJ databases">
        <authorList>
            <person name="King R."/>
        </authorList>
    </citation>
    <scope>NUCLEOTIDE SEQUENCE</scope>
</reference>
<evidence type="ECO:0000313" key="3">
    <source>
        <dbReference type="Proteomes" id="UP001153636"/>
    </source>
</evidence>
<sequence length="125" mass="14390">MVGKTLMLCVVLVALVELTRSYPQPRITKRYLFSSFFKRNPYMLRASQIENPKENQCVCMNGRYCEGTINSDVQCPSSYTQVCCIKPEPDNKNVPHYSDVDDHFDSFEYDNPALDIPGMEEIITH</sequence>
<feature type="signal peptide" evidence="1">
    <location>
        <begin position="1"/>
        <end position="21"/>
    </location>
</feature>
<organism evidence="2 3">
    <name type="scientific">Psylliodes chrysocephalus</name>
    <dbReference type="NCBI Taxonomy" id="3402493"/>
    <lineage>
        <taxon>Eukaryota</taxon>
        <taxon>Metazoa</taxon>
        <taxon>Ecdysozoa</taxon>
        <taxon>Arthropoda</taxon>
        <taxon>Hexapoda</taxon>
        <taxon>Insecta</taxon>
        <taxon>Pterygota</taxon>
        <taxon>Neoptera</taxon>
        <taxon>Endopterygota</taxon>
        <taxon>Coleoptera</taxon>
        <taxon>Polyphaga</taxon>
        <taxon>Cucujiformia</taxon>
        <taxon>Chrysomeloidea</taxon>
        <taxon>Chrysomelidae</taxon>
        <taxon>Galerucinae</taxon>
        <taxon>Alticini</taxon>
        <taxon>Psylliodes</taxon>
    </lineage>
</organism>
<keyword evidence="1" id="KW-0732">Signal</keyword>
<dbReference type="EMBL" id="OV651815">
    <property type="protein sequence ID" value="CAH1108797.1"/>
    <property type="molecule type" value="Genomic_DNA"/>
</dbReference>
<proteinExistence type="predicted"/>